<evidence type="ECO:0000313" key="2">
    <source>
        <dbReference type="Proteomes" id="UP000319908"/>
    </source>
</evidence>
<evidence type="ECO:0008006" key="3">
    <source>
        <dbReference type="Google" id="ProtNLM"/>
    </source>
</evidence>
<protein>
    <recommendedName>
        <fullName evidence="3">PEP-CTERM protein-sorting domain-containing protein</fullName>
    </recommendedName>
</protein>
<evidence type="ECO:0000313" key="1">
    <source>
        <dbReference type="EMBL" id="TWU19499.1"/>
    </source>
</evidence>
<reference evidence="1 2" key="1">
    <citation type="journal article" date="2020" name="Antonie Van Leeuwenhoek">
        <title>Rhodopirellula heiligendammensis sp. nov., Rhodopirellula pilleata sp. nov., and Rhodopirellula solitaria sp. nov. isolated from natural or artificial marine surfaces in Northern Germany and California, USA, and emended description of the genus Rhodopirellula.</title>
        <authorList>
            <person name="Kallscheuer N."/>
            <person name="Wiegand S."/>
            <person name="Jogler M."/>
            <person name="Boedeker C."/>
            <person name="Peeters S.H."/>
            <person name="Rast P."/>
            <person name="Heuer A."/>
            <person name="Jetten M.S.M."/>
            <person name="Rohde M."/>
            <person name="Jogler C."/>
        </authorList>
    </citation>
    <scope>NUCLEOTIDE SEQUENCE [LARGE SCALE GENOMIC DNA]</scope>
    <source>
        <strain evidence="1 2">Poly21</strain>
    </source>
</reference>
<name>A0A5C6C9Q1_9BACT</name>
<keyword evidence="2" id="KW-1185">Reference proteome</keyword>
<sequence>MLKNGSPVFIRTWTYSTFVALAFAGPASGEIVEGSSSTRLLGGIATTVTGESSFVHSRRNDLKTAAGAAQVHDDDADLMIADDASFVSKTEVHATGNERRPATAFNAEPPTLPMNRFAGEPFPQDVAEGVENAFDRNVWKLNAALDPEQISITADAFNGNANSSVTDVWPNLLEPRGFSNPKFSFSASELLPPSSEIVVTPATVSEGYPGALRRPRVTDYRVDELALAPEITRFDLSGARGPESPSKDHTNSNPVADVIVSNEPIPEPSSLLFLSVVSASVTFVLHRSRRKSASTRLADGVR</sequence>
<gene>
    <name evidence="1" type="ORF">Poly21_16720</name>
</gene>
<dbReference type="Proteomes" id="UP000319908">
    <property type="component" value="Unassembled WGS sequence"/>
</dbReference>
<organism evidence="1 2">
    <name type="scientific">Allorhodopirellula heiligendammensis</name>
    <dbReference type="NCBI Taxonomy" id="2714739"/>
    <lineage>
        <taxon>Bacteria</taxon>
        <taxon>Pseudomonadati</taxon>
        <taxon>Planctomycetota</taxon>
        <taxon>Planctomycetia</taxon>
        <taxon>Pirellulales</taxon>
        <taxon>Pirellulaceae</taxon>
        <taxon>Allorhodopirellula</taxon>
    </lineage>
</organism>
<comment type="caution">
    <text evidence="1">The sequence shown here is derived from an EMBL/GenBank/DDBJ whole genome shotgun (WGS) entry which is preliminary data.</text>
</comment>
<accession>A0A5C6C9Q1</accession>
<dbReference type="AlphaFoldDB" id="A0A5C6C9Q1"/>
<proteinExistence type="predicted"/>
<dbReference type="EMBL" id="SJPU01000001">
    <property type="protein sequence ID" value="TWU19499.1"/>
    <property type="molecule type" value="Genomic_DNA"/>
</dbReference>